<dbReference type="GO" id="GO:0016616">
    <property type="term" value="F:oxidoreductase activity, acting on the CH-OH group of donors, NAD or NADP as acceptor"/>
    <property type="evidence" value="ECO:0007669"/>
    <property type="project" value="UniProtKB-ARBA"/>
</dbReference>
<keyword evidence="3" id="KW-0520">NAD</keyword>
<dbReference type="SUPFAM" id="SSF56796">
    <property type="entry name" value="Dehydroquinate synthase-like"/>
    <property type="match status" value="1"/>
</dbReference>
<gene>
    <name evidence="6" type="ORF">ACFQE6_02630</name>
</gene>
<dbReference type="InterPro" id="IPR056798">
    <property type="entry name" value="ADH_Fe_C"/>
</dbReference>
<protein>
    <submittedName>
        <fullName evidence="6">Iron-containing alcohol dehydrogenase</fullName>
        <ecNumber evidence="6">1.1.1.-</ecNumber>
    </submittedName>
</protein>
<comment type="similarity">
    <text evidence="1">Belongs to the iron-containing alcohol dehydrogenase family.</text>
</comment>
<dbReference type="Gene3D" id="1.20.1090.10">
    <property type="entry name" value="Dehydroquinate synthase-like - alpha domain"/>
    <property type="match status" value="1"/>
</dbReference>
<sequence>MQSIDSLSETYSIRSPDVVHVGPGTTAKLKAFAAERSAESALVITDEGVVDAGVADSAFDALEAAGLEVVIYDGVEPEPKLQMAEMAAERLHKGDHDLVVGLGGGSSLDTAKLASVLAEHDRPVREMLGMGNVPGEGRELALLPTTAGTGSEMTHIGVFKDTEDDGAKKVVYSPHLFADAAIIDPNLTKSLPPAVAAATGMDALTHAIEAYVTTIRTPYTDVLAREAIELIGANLRPAVHQGAVNDDARHAMSLGATLAGQAFVNSGLGAVHALTYPLGMECDLGHGQANAVLLPYVMEYNVATEPERFAEIARLLGEQSVPGESMIDFAYRSVDVVLELNKDINIPTEIREFADLSHEDFERFAEMAMEYSEHNVERNPRTMDREDISDIFEQAY</sequence>
<proteinExistence type="inferred from homology"/>
<dbReference type="EMBL" id="JBHSWV010000034">
    <property type="protein sequence ID" value="MFC6763982.1"/>
    <property type="molecule type" value="Genomic_DNA"/>
</dbReference>
<keyword evidence="7" id="KW-1185">Reference proteome</keyword>
<dbReference type="PANTHER" id="PTHR11496">
    <property type="entry name" value="ALCOHOL DEHYDROGENASE"/>
    <property type="match status" value="1"/>
</dbReference>
<reference evidence="6 7" key="1">
    <citation type="journal article" date="2019" name="Int. J. Syst. Evol. Microbiol.">
        <title>The Global Catalogue of Microorganisms (GCM) 10K type strain sequencing project: providing services to taxonomists for standard genome sequencing and annotation.</title>
        <authorList>
            <consortium name="The Broad Institute Genomics Platform"/>
            <consortium name="The Broad Institute Genome Sequencing Center for Infectious Disease"/>
            <person name="Wu L."/>
            <person name="Ma J."/>
        </authorList>
    </citation>
    <scope>NUCLEOTIDE SEQUENCE [LARGE SCALE GENOMIC DNA]</scope>
    <source>
        <strain evidence="6 7">LMG 29247</strain>
    </source>
</reference>
<dbReference type="PROSITE" id="PS00913">
    <property type="entry name" value="ADH_IRON_1"/>
    <property type="match status" value="1"/>
</dbReference>
<evidence type="ECO:0000313" key="7">
    <source>
        <dbReference type="Proteomes" id="UP001596383"/>
    </source>
</evidence>
<evidence type="ECO:0000259" key="4">
    <source>
        <dbReference type="Pfam" id="PF00465"/>
    </source>
</evidence>
<dbReference type="RefSeq" id="WP_273737084.1">
    <property type="nucleotide sequence ID" value="NZ_JAQIVI010000034.1"/>
</dbReference>
<dbReference type="Pfam" id="PF00465">
    <property type="entry name" value="Fe-ADH"/>
    <property type="match status" value="1"/>
</dbReference>
<dbReference type="InterPro" id="IPR039697">
    <property type="entry name" value="Alcohol_dehydrogenase_Fe"/>
</dbReference>
<evidence type="ECO:0000256" key="3">
    <source>
        <dbReference type="ARBA" id="ARBA00023027"/>
    </source>
</evidence>
<dbReference type="InterPro" id="IPR018211">
    <property type="entry name" value="ADH_Fe_CS"/>
</dbReference>
<comment type="caution">
    <text evidence="6">The sequence shown here is derived from an EMBL/GenBank/DDBJ whole genome shotgun (WGS) entry which is preliminary data.</text>
</comment>
<dbReference type="FunFam" id="3.40.50.1970:FF:000003">
    <property type="entry name" value="Alcohol dehydrogenase, iron-containing"/>
    <property type="match status" value="1"/>
</dbReference>
<evidence type="ECO:0000256" key="2">
    <source>
        <dbReference type="ARBA" id="ARBA00023002"/>
    </source>
</evidence>
<feature type="domain" description="Alcohol dehydrogenase iron-type/glycerol dehydrogenase GldA" evidence="4">
    <location>
        <begin position="16"/>
        <end position="185"/>
    </location>
</feature>
<dbReference type="FunFam" id="1.20.1090.10:FF:000001">
    <property type="entry name" value="Aldehyde-alcohol dehydrogenase"/>
    <property type="match status" value="1"/>
</dbReference>
<feature type="domain" description="Fe-containing alcohol dehydrogenase-like C-terminal" evidence="5">
    <location>
        <begin position="197"/>
        <end position="396"/>
    </location>
</feature>
<evidence type="ECO:0000259" key="5">
    <source>
        <dbReference type="Pfam" id="PF25137"/>
    </source>
</evidence>
<name>A0ABD5SG46_9EURY</name>
<evidence type="ECO:0000313" key="6">
    <source>
        <dbReference type="EMBL" id="MFC6763982.1"/>
    </source>
</evidence>
<organism evidence="6 7">
    <name type="scientific">Natrinema soli</name>
    <dbReference type="NCBI Taxonomy" id="1930624"/>
    <lineage>
        <taxon>Archaea</taxon>
        <taxon>Methanobacteriati</taxon>
        <taxon>Methanobacteriota</taxon>
        <taxon>Stenosarchaea group</taxon>
        <taxon>Halobacteria</taxon>
        <taxon>Halobacteriales</taxon>
        <taxon>Natrialbaceae</taxon>
        <taxon>Natrinema</taxon>
    </lineage>
</organism>
<keyword evidence="2 6" id="KW-0560">Oxidoreductase</keyword>
<dbReference type="Gene3D" id="3.40.50.1970">
    <property type="match status" value="1"/>
</dbReference>
<evidence type="ECO:0000256" key="1">
    <source>
        <dbReference type="ARBA" id="ARBA00007358"/>
    </source>
</evidence>
<dbReference type="PANTHER" id="PTHR11496:SF102">
    <property type="entry name" value="ALCOHOL DEHYDROGENASE 4"/>
    <property type="match status" value="1"/>
</dbReference>
<dbReference type="Pfam" id="PF25137">
    <property type="entry name" value="ADH_Fe_C"/>
    <property type="match status" value="1"/>
</dbReference>
<dbReference type="AlphaFoldDB" id="A0ABD5SG46"/>
<accession>A0ABD5SG46</accession>
<dbReference type="Proteomes" id="UP001596383">
    <property type="component" value="Unassembled WGS sequence"/>
</dbReference>
<dbReference type="EC" id="1.1.1.-" evidence="6"/>
<dbReference type="InterPro" id="IPR001670">
    <property type="entry name" value="ADH_Fe/GldA"/>
</dbReference>
<dbReference type="CDD" id="cd08551">
    <property type="entry name" value="Fe-ADH"/>
    <property type="match status" value="1"/>
</dbReference>